<sequence>MPFNEWILMNLSDASQFVYMDTSWDVLFGSVLWHIWLDRNGVVFNNSADHNGSILERSQRLHRLCNEARNTALQGRLTPCRQLDSFKELGPWSPPCAGWVADYLARLASPLDFTTCVLETPPAGTVNLLQADGYG</sequence>
<evidence type="ECO:0000313" key="1">
    <source>
        <dbReference type="EMBL" id="KAK8600003.1"/>
    </source>
</evidence>
<keyword evidence="2" id="KW-1185">Reference proteome</keyword>
<comment type="caution">
    <text evidence="1">The sequence shown here is derived from an EMBL/GenBank/DDBJ whole genome shotgun (WGS) entry which is preliminary data.</text>
</comment>
<protein>
    <submittedName>
        <fullName evidence="1">Uncharacterized protein</fullName>
    </submittedName>
</protein>
<evidence type="ECO:0000313" key="2">
    <source>
        <dbReference type="Proteomes" id="UP001472677"/>
    </source>
</evidence>
<dbReference type="EMBL" id="JBBPBM010000001">
    <property type="protein sequence ID" value="KAK8600003.1"/>
    <property type="molecule type" value="Genomic_DNA"/>
</dbReference>
<organism evidence="1 2">
    <name type="scientific">Hibiscus sabdariffa</name>
    <name type="common">roselle</name>
    <dbReference type="NCBI Taxonomy" id="183260"/>
    <lineage>
        <taxon>Eukaryota</taxon>
        <taxon>Viridiplantae</taxon>
        <taxon>Streptophyta</taxon>
        <taxon>Embryophyta</taxon>
        <taxon>Tracheophyta</taxon>
        <taxon>Spermatophyta</taxon>
        <taxon>Magnoliopsida</taxon>
        <taxon>eudicotyledons</taxon>
        <taxon>Gunneridae</taxon>
        <taxon>Pentapetalae</taxon>
        <taxon>rosids</taxon>
        <taxon>malvids</taxon>
        <taxon>Malvales</taxon>
        <taxon>Malvaceae</taxon>
        <taxon>Malvoideae</taxon>
        <taxon>Hibiscus</taxon>
    </lineage>
</organism>
<name>A0ABR2GAY4_9ROSI</name>
<reference evidence="1 2" key="1">
    <citation type="journal article" date="2024" name="G3 (Bethesda)">
        <title>Genome assembly of Hibiscus sabdariffa L. provides insights into metabolisms of medicinal natural products.</title>
        <authorList>
            <person name="Kim T."/>
        </authorList>
    </citation>
    <scope>NUCLEOTIDE SEQUENCE [LARGE SCALE GENOMIC DNA]</scope>
    <source>
        <strain evidence="1">TK-2024</strain>
        <tissue evidence="1">Old leaves</tissue>
    </source>
</reference>
<gene>
    <name evidence="1" type="ORF">V6N12_049865</name>
</gene>
<accession>A0ABR2GAY4</accession>
<proteinExistence type="predicted"/>
<dbReference type="Proteomes" id="UP001472677">
    <property type="component" value="Unassembled WGS sequence"/>
</dbReference>